<proteinExistence type="predicted"/>
<comment type="caution">
    <text evidence="1">The sequence shown here is derived from an EMBL/GenBank/DDBJ whole genome shotgun (WGS) entry which is preliminary data.</text>
</comment>
<dbReference type="AlphaFoldDB" id="A0A5C6W0Q9"/>
<dbReference type="OrthoDB" id="2636416at2"/>
<evidence type="ECO:0000313" key="1">
    <source>
        <dbReference type="EMBL" id="TXC89880.1"/>
    </source>
</evidence>
<dbReference type="EMBL" id="VOQF01000008">
    <property type="protein sequence ID" value="TXC89880.1"/>
    <property type="molecule type" value="Genomic_DNA"/>
</dbReference>
<protein>
    <submittedName>
        <fullName evidence="1">Uncharacterized protein</fullName>
    </submittedName>
</protein>
<accession>A0A5C6W0Q9</accession>
<gene>
    <name evidence="1" type="ORF">FS935_16120</name>
</gene>
<sequence length="110" mass="12494">MEILPIRDLIQDELGNYYIVKAINGKKLTLVNAIIHHSFRRILSEDFVAEVNKQYDKGVAVGQYFTDALKSKIESISTGKTPGGIYKLSDIQKEYDIEVISLYEKDVNVN</sequence>
<dbReference type="RefSeq" id="WP_146949678.1">
    <property type="nucleotide sequence ID" value="NZ_VOQF01000008.1"/>
</dbReference>
<name>A0A5C6W0Q9_9BACI</name>
<dbReference type="Proteomes" id="UP000321363">
    <property type="component" value="Unassembled WGS sequence"/>
</dbReference>
<reference evidence="1 2" key="1">
    <citation type="journal article" date="2005" name="Int. J. Syst. Evol. Microbiol.">
        <title>Bacillus litoralis sp. nov., isolated from a tidal flat of the Yellow Sea in Korea.</title>
        <authorList>
            <person name="Yoon J.H."/>
            <person name="Oh T.K."/>
        </authorList>
    </citation>
    <scope>NUCLEOTIDE SEQUENCE [LARGE SCALE GENOMIC DNA]</scope>
    <source>
        <strain evidence="1 2">SW-211</strain>
    </source>
</reference>
<keyword evidence="2" id="KW-1185">Reference proteome</keyword>
<organism evidence="1 2">
    <name type="scientific">Metabacillus litoralis</name>
    <dbReference type="NCBI Taxonomy" id="152268"/>
    <lineage>
        <taxon>Bacteria</taxon>
        <taxon>Bacillati</taxon>
        <taxon>Bacillota</taxon>
        <taxon>Bacilli</taxon>
        <taxon>Bacillales</taxon>
        <taxon>Bacillaceae</taxon>
        <taxon>Metabacillus</taxon>
    </lineage>
</organism>
<evidence type="ECO:0000313" key="2">
    <source>
        <dbReference type="Proteomes" id="UP000321363"/>
    </source>
</evidence>